<dbReference type="EMBL" id="CP011114">
    <property type="protein sequence ID" value="AKG36137.1"/>
    <property type="molecule type" value="Genomic_DNA"/>
</dbReference>
<dbReference type="PATRIC" id="fig|1333534.5.peg.3857"/>
<sequence>MNDGYGALMKALRERAGITQEKMAEELNVDQATISRYENGRQEPTMSFISRWGNITASKDVIAAYILDGSGAQMMQYIINQNFKEARNHA</sequence>
<gene>
    <name evidence="2" type="ORF">VK70_17515</name>
</gene>
<evidence type="ECO:0000313" key="2">
    <source>
        <dbReference type="EMBL" id="AKG36137.1"/>
    </source>
</evidence>
<dbReference type="Proteomes" id="UP000034189">
    <property type="component" value="Chromosome"/>
</dbReference>
<dbReference type="PROSITE" id="PS50943">
    <property type="entry name" value="HTH_CROC1"/>
    <property type="match status" value="1"/>
</dbReference>
<name>A0A0F7FBH9_PAEDU</name>
<dbReference type="RefSeq" id="WP_025698418.1">
    <property type="nucleotide sequence ID" value="NZ_ASQQ01000601.1"/>
</dbReference>
<evidence type="ECO:0000259" key="1">
    <source>
        <dbReference type="PROSITE" id="PS50943"/>
    </source>
</evidence>
<protein>
    <recommendedName>
        <fullName evidence="1">HTH cro/C1-type domain-containing protein</fullName>
    </recommendedName>
</protein>
<organism evidence="2 3">
    <name type="scientific">Paenibacillus durus ATCC 35681</name>
    <dbReference type="NCBI Taxonomy" id="1333534"/>
    <lineage>
        <taxon>Bacteria</taxon>
        <taxon>Bacillati</taxon>
        <taxon>Bacillota</taxon>
        <taxon>Bacilli</taxon>
        <taxon>Bacillales</taxon>
        <taxon>Paenibacillaceae</taxon>
        <taxon>Paenibacillus</taxon>
    </lineage>
</organism>
<dbReference type="HOGENOM" id="CLU_187608_0_0_9"/>
<accession>A0A0F7FBH9</accession>
<dbReference type="GO" id="GO:0003677">
    <property type="term" value="F:DNA binding"/>
    <property type="evidence" value="ECO:0007669"/>
    <property type="project" value="InterPro"/>
</dbReference>
<dbReference type="AlphaFoldDB" id="A0A0F7FBH9"/>
<dbReference type="Gene3D" id="1.10.260.40">
    <property type="entry name" value="lambda repressor-like DNA-binding domains"/>
    <property type="match status" value="1"/>
</dbReference>
<reference evidence="2 3" key="2">
    <citation type="journal article" date="2016" name="Genome Announc.">
        <title>Genome Sequence of a Gram-Positive Diazotroph, Paenibacillus durus Type Strain ATCC 35681.</title>
        <authorList>
            <person name="Halim M.A."/>
            <person name="Rahman A.Y."/>
            <person name="Sim K.S."/>
            <person name="Yam H.C."/>
            <person name="Rahim A.A."/>
            <person name="Ghazali A.H."/>
            <person name="Najimudin N."/>
        </authorList>
    </citation>
    <scope>NUCLEOTIDE SEQUENCE [LARGE SCALE GENOMIC DNA]</scope>
    <source>
        <strain evidence="2 3">ATCC 35681</strain>
    </source>
</reference>
<proteinExistence type="predicted"/>
<dbReference type="InterPro" id="IPR010982">
    <property type="entry name" value="Lambda_DNA-bd_dom_sf"/>
</dbReference>
<dbReference type="Pfam" id="PF01381">
    <property type="entry name" value="HTH_3"/>
    <property type="match status" value="1"/>
</dbReference>
<dbReference type="CDD" id="cd00093">
    <property type="entry name" value="HTH_XRE"/>
    <property type="match status" value="1"/>
</dbReference>
<reference evidence="2 3" key="1">
    <citation type="submission" date="2015-03" db="EMBL/GenBank/DDBJ databases">
        <authorList>
            <person name="Abdul Halim M."/>
        </authorList>
    </citation>
    <scope>NUCLEOTIDE SEQUENCE [LARGE SCALE GENOMIC DNA]</scope>
    <source>
        <strain evidence="2 3">ATCC 35681</strain>
    </source>
</reference>
<feature type="domain" description="HTH cro/C1-type" evidence="1">
    <location>
        <begin position="9"/>
        <end position="51"/>
    </location>
</feature>
<evidence type="ECO:0000313" key="3">
    <source>
        <dbReference type="Proteomes" id="UP000034189"/>
    </source>
</evidence>
<dbReference type="OrthoDB" id="2381879at2"/>
<dbReference type="InterPro" id="IPR001387">
    <property type="entry name" value="Cro/C1-type_HTH"/>
</dbReference>
<dbReference type="SUPFAM" id="SSF47413">
    <property type="entry name" value="lambda repressor-like DNA-binding domains"/>
    <property type="match status" value="1"/>
</dbReference>
<dbReference type="SMART" id="SM00530">
    <property type="entry name" value="HTH_XRE"/>
    <property type="match status" value="1"/>
</dbReference>